<dbReference type="GO" id="GO:0003700">
    <property type="term" value="F:DNA-binding transcription factor activity"/>
    <property type="evidence" value="ECO:0007669"/>
    <property type="project" value="InterPro"/>
</dbReference>
<dbReference type="Proteomes" id="UP000247498">
    <property type="component" value="Unassembled WGS sequence"/>
</dbReference>
<comment type="caution">
    <text evidence="8">The sequence shown here is derived from an EMBL/GenBank/DDBJ whole genome shotgun (WGS) entry which is preliminary data.</text>
</comment>
<feature type="compositionally biased region" description="Basic residues" evidence="6">
    <location>
        <begin position="56"/>
        <end position="65"/>
    </location>
</feature>
<dbReference type="Gene3D" id="3.30.730.10">
    <property type="entry name" value="AP2/ERF domain"/>
    <property type="match status" value="1"/>
</dbReference>
<keyword evidence="3" id="KW-0238">DNA-binding</keyword>
<evidence type="ECO:0000256" key="6">
    <source>
        <dbReference type="SAM" id="MobiDB-lite"/>
    </source>
</evidence>
<dbReference type="SUPFAM" id="SSF54171">
    <property type="entry name" value="DNA-binding domain"/>
    <property type="match status" value="1"/>
</dbReference>
<evidence type="ECO:0000256" key="5">
    <source>
        <dbReference type="ARBA" id="ARBA00023242"/>
    </source>
</evidence>
<keyword evidence="9" id="KW-1185">Reference proteome</keyword>
<dbReference type="GO" id="GO:0005634">
    <property type="term" value="C:nucleus"/>
    <property type="evidence" value="ECO:0007669"/>
    <property type="project" value="UniProtKB-SubCell"/>
</dbReference>
<feature type="compositionally biased region" description="Low complexity" evidence="6">
    <location>
        <begin position="459"/>
        <end position="470"/>
    </location>
</feature>
<dbReference type="SMART" id="SM00380">
    <property type="entry name" value="AP2"/>
    <property type="match status" value="1"/>
</dbReference>
<evidence type="ECO:0000313" key="9">
    <source>
        <dbReference type="Proteomes" id="UP000247498"/>
    </source>
</evidence>
<feature type="domain" description="AP2/ERF" evidence="7">
    <location>
        <begin position="80"/>
        <end position="136"/>
    </location>
</feature>
<evidence type="ECO:0000259" key="7">
    <source>
        <dbReference type="PROSITE" id="PS51032"/>
    </source>
</evidence>
<name>A0A2V0PE33_9CHLO</name>
<gene>
    <name evidence="8" type="ORF">Rsub_10857</name>
</gene>
<dbReference type="AlphaFoldDB" id="A0A2V0PE33"/>
<dbReference type="PROSITE" id="PS51032">
    <property type="entry name" value="AP2_ERF"/>
    <property type="match status" value="1"/>
</dbReference>
<dbReference type="InterPro" id="IPR001471">
    <property type="entry name" value="AP2/ERF_dom"/>
</dbReference>
<sequence>MADFGGAAPLLDGVGASLLNMPLQEQLRMMQQAQLLHPDQLVMPSGATTPEPTPRRGARTPRSRSRASADGSASKPLSSRYRGVCWNRKNKRWQAAINCGGKYLYLGSYVEEEDAAKAFDRAAIKTRGRKAKVNFNYDDYVDENGNLKVDIALSTEGGPRRAAAGGSGGGGGGSSRSGARKRKAPDAGAPAPLAAPGLAPTVTSMGGGGGLFGGFFGSSLAGVSMDDVKRMLTSGLGLGGAAPAATPPPASGRGVTTGYVGAPGASTSAFAAEAGALAPSLPLHLPGALGPGVGGADAAAAAAGGAGWQELMQQFAPVIESELGQGRTLTRLVDPPHAAAAPGGAGAGSLVRGVVYEQAPAPAPARPTRGASGAAPTYGVALWDGARLRDHGPQMSLEAALETATSLAAGEEDLQADAALRELLGGPSALVPRAGSLALFSALGSLREPLPPLDIPPNADAGASGSAPPAKRAKSATGGGKAAKRGKGKDAAAAAAPQPPQPAADDVAWGDEPDLRLPTSLRAKSGSFRAGGEPGDEQQRQGTFGRSSFSALLSRSPLSEMLKSLRSLGGSLTLPGRGSGGGASSP</sequence>
<organism evidence="8 9">
    <name type="scientific">Raphidocelis subcapitata</name>
    <dbReference type="NCBI Taxonomy" id="307507"/>
    <lineage>
        <taxon>Eukaryota</taxon>
        <taxon>Viridiplantae</taxon>
        <taxon>Chlorophyta</taxon>
        <taxon>core chlorophytes</taxon>
        <taxon>Chlorophyceae</taxon>
        <taxon>CS clade</taxon>
        <taxon>Sphaeropleales</taxon>
        <taxon>Selenastraceae</taxon>
        <taxon>Raphidocelis</taxon>
    </lineage>
</organism>
<evidence type="ECO:0000256" key="3">
    <source>
        <dbReference type="ARBA" id="ARBA00023125"/>
    </source>
</evidence>
<dbReference type="InParanoid" id="A0A2V0PE33"/>
<dbReference type="InterPro" id="IPR016177">
    <property type="entry name" value="DNA-bd_dom_sf"/>
</dbReference>
<reference evidence="8 9" key="1">
    <citation type="journal article" date="2018" name="Sci. Rep.">
        <title>Raphidocelis subcapitata (=Pseudokirchneriella subcapitata) provides an insight into genome evolution and environmental adaptations in the Sphaeropleales.</title>
        <authorList>
            <person name="Suzuki S."/>
            <person name="Yamaguchi H."/>
            <person name="Nakajima N."/>
            <person name="Kawachi M."/>
        </authorList>
    </citation>
    <scope>NUCLEOTIDE SEQUENCE [LARGE SCALE GENOMIC DNA]</scope>
    <source>
        <strain evidence="8 9">NIES-35</strain>
    </source>
</reference>
<evidence type="ECO:0000256" key="2">
    <source>
        <dbReference type="ARBA" id="ARBA00023015"/>
    </source>
</evidence>
<dbReference type="GO" id="GO:0003677">
    <property type="term" value="F:DNA binding"/>
    <property type="evidence" value="ECO:0007669"/>
    <property type="project" value="UniProtKB-KW"/>
</dbReference>
<evidence type="ECO:0000313" key="8">
    <source>
        <dbReference type="EMBL" id="GBF98111.1"/>
    </source>
</evidence>
<feature type="region of interest" description="Disordered" evidence="6">
    <location>
        <begin position="42"/>
        <end position="78"/>
    </location>
</feature>
<dbReference type="PANTHER" id="PTHR32467:SF90">
    <property type="entry name" value="AP2-LIKE ETHYLENE-RESPONSIVE TRANSCRIPTION FACTOR AIL1"/>
    <property type="match status" value="1"/>
</dbReference>
<keyword evidence="5" id="KW-0539">Nucleus</keyword>
<dbReference type="CDD" id="cd00018">
    <property type="entry name" value="AP2"/>
    <property type="match status" value="1"/>
</dbReference>
<comment type="subcellular location">
    <subcellularLocation>
        <location evidence="1">Nucleus</location>
    </subcellularLocation>
</comment>
<keyword evidence="2" id="KW-0805">Transcription regulation</keyword>
<proteinExistence type="predicted"/>
<feature type="region of interest" description="Disordered" evidence="6">
    <location>
        <begin position="451"/>
        <end position="547"/>
    </location>
</feature>
<dbReference type="EMBL" id="BDRX01000116">
    <property type="protein sequence ID" value="GBF98111.1"/>
    <property type="molecule type" value="Genomic_DNA"/>
</dbReference>
<feature type="region of interest" description="Disordered" evidence="6">
    <location>
        <begin position="157"/>
        <end position="192"/>
    </location>
</feature>
<feature type="compositionally biased region" description="Gly residues" evidence="6">
    <location>
        <begin position="165"/>
        <end position="175"/>
    </location>
</feature>
<protein>
    <submittedName>
        <fullName evidence="8">AP2 family transcription factor</fullName>
    </submittedName>
</protein>
<dbReference type="PANTHER" id="PTHR32467">
    <property type="entry name" value="AP2-LIKE ETHYLENE-RESPONSIVE TRANSCRIPTION FACTOR"/>
    <property type="match status" value="1"/>
</dbReference>
<dbReference type="OrthoDB" id="550275at2759"/>
<dbReference type="InterPro" id="IPR036955">
    <property type="entry name" value="AP2/ERF_dom_sf"/>
</dbReference>
<accession>A0A2V0PE33</accession>
<keyword evidence="4" id="KW-0804">Transcription</keyword>
<evidence type="ECO:0000256" key="4">
    <source>
        <dbReference type="ARBA" id="ARBA00023163"/>
    </source>
</evidence>
<evidence type="ECO:0000256" key="1">
    <source>
        <dbReference type="ARBA" id="ARBA00004123"/>
    </source>
</evidence>